<dbReference type="AlphaFoldDB" id="A0A3M8H4X1"/>
<sequence length="65" mass="7185">MNLQQNPELKFSKDDFALDFEITADAMELSGDLETLSVITKLATKVTCKSTCTCNCTSFCTMSCF</sequence>
<name>A0A3M8H4X1_9BACI</name>
<accession>A0A3M8H4X1</accession>
<evidence type="ECO:0000313" key="2">
    <source>
        <dbReference type="Proteomes" id="UP000279909"/>
    </source>
</evidence>
<evidence type="ECO:0000313" key="1">
    <source>
        <dbReference type="EMBL" id="RNC97264.1"/>
    </source>
</evidence>
<dbReference type="OrthoDB" id="10012182at2"/>
<reference evidence="1 2" key="1">
    <citation type="journal article" date="2014" name="Int. J. Syst. Evol. Microbiol.">
        <title>Lysinibacillus halotolerans sp. nov., isolated from saline-alkaline soil.</title>
        <authorList>
            <person name="Kong D."/>
            <person name="Wang Y."/>
            <person name="Zhao B."/>
            <person name="Li Y."/>
            <person name="Song J."/>
            <person name="Zhai Y."/>
            <person name="Zhang C."/>
            <person name="Wang H."/>
            <person name="Chen X."/>
            <person name="Zhao B."/>
            <person name="Ruan Z."/>
        </authorList>
    </citation>
    <scope>NUCLEOTIDE SEQUENCE [LARGE SCALE GENOMIC DNA]</scope>
    <source>
        <strain evidence="1 2">MCCC 1A12703</strain>
    </source>
</reference>
<dbReference type="Proteomes" id="UP000279909">
    <property type="component" value="Unassembled WGS sequence"/>
</dbReference>
<protein>
    <submittedName>
        <fullName evidence="1">Uncharacterized protein</fullName>
    </submittedName>
</protein>
<dbReference type="RefSeq" id="WP_122973384.1">
    <property type="nucleotide sequence ID" value="NZ_RHLQ01000056.1"/>
</dbReference>
<dbReference type="EMBL" id="RHLQ01000056">
    <property type="protein sequence ID" value="RNC97264.1"/>
    <property type="molecule type" value="Genomic_DNA"/>
</dbReference>
<organism evidence="1 2">
    <name type="scientific">Lysinibacillus halotolerans</name>
    <dbReference type="NCBI Taxonomy" id="1368476"/>
    <lineage>
        <taxon>Bacteria</taxon>
        <taxon>Bacillati</taxon>
        <taxon>Bacillota</taxon>
        <taxon>Bacilli</taxon>
        <taxon>Bacillales</taxon>
        <taxon>Bacillaceae</taxon>
        <taxon>Lysinibacillus</taxon>
    </lineage>
</organism>
<comment type="caution">
    <text evidence="1">The sequence shown here is derived from an EMBL/GenBank/DDBJ whole genome shotgun (WGS) entry which is preliminary data.</text>
</comment>
<keyword evidence="2" id="KW-1185">Reference proteome</keyword>
<proteinExistence type="predicted"/>
<gene>
    <name evidence="1" type="ORF">EC501_16175</name>
</gene>